<dbReference type="EMBL" id="JADLKB010000016">
    <property type="protein sequence ID" value="MBF8736913.1"/>
    <property type="molecule type" value="Genomic_DNA"/>
</dbReference>
<gene>
    <name evidence="1" type="ORF">IR015_16045</name>
</gene>
<dbReference type="AlphaFoldDB" id="A0AAW4BZ68"/>
<dbReference type="Pfam" id="PF10765">
    <property type="entry name" value="Phage_P22_NinX"/>
    <property type="match status" value="1"/>
</dbReference>
<evidence type="ECO:0000313" key="1">
    <source>
        <dbReference type="EMBL" id="MBF8736913.1"/>
    </source>
</evidence>
<organism evidence="1 2">
    <name type="scientific">Pseudomonas putida</name>
    <name type="common">Arthrobacter siderocapsulatus</name>
    <dbReference type="NCBI Taxonomy" id="303"/>
    <lineage>
        <taxon>Bacteria</taxon>
        <taxon>Pseudomonadati</taxon>
        <taxon>Pseudomonadota</taxon>
        <taxon>Gammaproteobacteria</taxon>
        <taxon>Pseudomonadales</taxon>
        <taxon>Pseudomonadaceae</taxon>
        <taxon>Pseudomonas</taxon>
    </lineage>
</organism>
<dbReference type="Proteomes" id="UP000639504">
    <property type="component" value="Unassembled WGS sequence"/>
</dbReference>
<comment type="caution">
    <text evidence="1">The sequence shown here is derived from an EMBL/GenBank/DDBJ whole genome shotgun (WGS) entry which is preliminary data.</text>
</comment>
<evidence type="ECO:0000313" key="2">
    <source>
        <dbReference type="Proteomes" id="UP000639504"/>
    </source>
</evidence>
<sequence length="132" mass="14484">MIDLIEVKTADLAGEALGWAVGKAEGLNLILVPPQYGNPWRVFARYQASATEYTKRYNPWEDWAVGGPLIEKRMVSLHCPQSTDDVWAGWVITDKGEFCQAGDSALIAACRAIVAAKLGDTVQVPKELINDH</sequence>
<reference evidence="1" key="1">
    <citation type="submission" date="2020-10" db="EMBL/GenBank/DDBJ databases">
        <title>Genome sequences of Pseudomonas isolates.</title>
        <authorList>
            <person name="Wessels L."/>
            <person name="Reich F."/>
            <person name="Hammerl J."/>
        </authorList>
    </citation>
    <scope>NUCLEOTIDE SEQUENCE</scope>
    <source>
        <strain evidence="1">20-MO00640-0</strain>
    </source>
</reference>
<dbReference type="RefSeq" id="WP_196183100.1">
    <property type="nucleotide sequence ID" value="NZ_JADLJW010000025.1"/>
</dbReference>
<protein>
    <submittedName>
        <fullName evidence="1">DUF2591 domain-containing protein</fullName>
    </submittedName>
</protein>
<accession>A0AAW4BZ68</accession>
<proteinExistence type="predicted"/>
<name>A0AAW4BZ68_PSEPU</name>
<dbReference type="InterPro" id="IPR019701">
    <property type="entry name" value="Phage_P22_NinX"/>
</dbReference>